<evidence type="ECO:0008006" key="12">
    <source>
        <dbReference type="Google" id="ProtNLM"/>
    </source>
</evidence>
<dbReference type="Pfam" id="PF01697">
    <property type="entry name" value="Glyco_transf_92"/>
    <property type="match status" value="1"/>
</dbReference>
<gene>
    <name evidence="10" type="ORF">ACHAXA_006467</name>
</gene>
<evidence type="ECO:0000256" key="6">
    <source>
        <dbReference type="ARBA" id="ARBA00022989"/>
    </source>
</evidence>
<feature type="compositionally biased region" description="Low complexity" evidence="8">
    <location>
        <begin position="130"/>
        <end position="141"/>
    </location>
</feature>
<keyword evidence="5 9" id="KW-0812">Transmembrane</keyword>
<keyword evidence="3" id="KW-0328">Glycosyltransferase</keyword>
<evidence type="ECO:0000256" key="2">
    <source>
        <dbReference type="ARBA" id="ARBA00007647"/>
    </source>
</evidence>
<name>A0ABD3RBN7_9STRA</name>
<keyword evidence="7 9" id="KW-0472">Membrane</keyword>
<dbReference type="PANTHER" id="PTHR21461:SF69">
    <property type="entry name" value="GLYCOSYLTRANSFERASE FAMILY 92 PROTEIN"/>
    <property type="match status" value="1"/>
</dbReference>
<feature type="compositionally biased region" description="Gly residues" evidence="8">
    <location>
        <begin position="75"/>
        <end position="85"/>
    </location>
</feature>
<feature type="region of interest" description="Disordered" evidence="8">
    <location>
        <begin position="121"/>
        <end position="155"/>
    </location>
</feature>
<accession>A0ABD3RBN7</accession>
<evidence type="ECO:0000256" key="9">
    <source>
        <dbReference type="SAM" id="Phobius"/>
    </source>
</evidence>
<reference evidence="10 11" key="1">
    <citation type="submission" date="2024-10" db="EMBL/GenBank/DDBJ databases">
        <title>Updated reference genomes for cyclostephanoid diatoms.</title>
        <authorList>
            <person name="Roberts W.R."/>
            <person name="Alverson A.J."/>
        </authorList>
    </citation>
    <scope>NUCLEOTIDE SEQUENCE [LARGE SCALE GENOMIC DNA]</scope>
    <source>
        <strain evidence="10 11">AJA228-03</strain>
    </source>
</reference>
<feature type="region of interest" description="Disordered" evidence="8">
    <location>
        <begin position="357"/>
        <end position="376"/>
    </location>
</feature>
<evidence type="ECO:0000256" key="7">
    <source>
        <dbReference type="ARBA" id="ARBA00023136"/>
    </source>
</evidence>
<comment type="subcellular location">
    <subcellularLocation>
        <location evidence="1">Membrane</location>
        <topology evidence="1">Single-pass membrane protein</topology>
    </subcellularLocation>
</comment>
<keyword evidence="6 9" id="KW-1133">Transmembrane helix</keyword>
<dbReference type="InterPro" id="IPR008166">
    <property type="entry name" value="Glyco_transf_92"/>
</dbReference>
<evidence type="ECO:0000256" key="1">
    <source>
        <dbReference type="ARBA" id="ARBA00004167"/>
    </source>
</evidence>
<dbReference type="GO" id="GO:0016020">
    <property type="term" value="C:membrane"/>
    <property type="evidence" value="ECO:0007669"/>
    <property type="project" value="UniProtKB-SubCell"/>
</dbReference>
<sequence length="845" mass="95548">MTSAHSPVHASLGCNHGTRDMMKNVVNGRMKLHGVMILLSMGLIFTFLTSVALIAWHERALMIVSSSPSGKDVVRGGGGGGGAGDDGMARGRDRDGKSSSSSSWPLVLSAYVESSHSTDAWYDENDHDGPSPSHFHSSSGGDRPRAPLPPRRTSSRELTRILFGHRVSYTTSDDTSNRICRNVPSLLPVDEFGSSIQDPYLPWIHDLFASADGKRVEIVAQNRRRCHKGKYHVEEMRYWEGQVALLQPVAVRRVRTMANNRSNDVGDGEGVRRGEEYRYRLSTHEEADVDGIETRFICVFKSIDYEGKTTKYEGETLSTYPFNYEFVNWRKQSRQWSRMTRDNRIIGYRRCYSTVPPDHLQKQRRSTSAGASSTTTTNDGILLDIVPIRTPVRRNDHDGYFFHDGHGGPMTFNATRMWGRDHVLPRIEDSGRWENLPVCSLPRPTLPPSVPPDDGAAAAIDAGRTKAHRLVACTWTSAVHQRRGNERRIADGKARLREWIAFNLEVGFDHVYVFDNTGANATIFRLKNEVVEPEYGNDTSSGRWTNNGDLSSVTDLFPPTRVTRIDWPATVCNNNRPAHNDPGERSSQYAAEAACRSRYGPYTDWMASMDPDEYFVPMGSYTNWKQLLDKIDSEEGVKVLKFRSTRARPLLSTLVPTFDDGVKECTREMAKKHNQCMAKADDSTYLETYNCEYIKSPKPERFSRAMKQFYRPDFVLLHYVHYSTVTTDLATEKRHTVGAFIRHASENPKIARFVDELEEGVLIHAKTTVPAETFSREEMCVLNAPSNCLVGIPCPDHVEFDDALHTKNVFRDENGNYCNCWMNHRVEEYWLPKLYDALSKIGTVS</sequence>
<dbReference type="EMBL" id="JALLPB020000616">
    <property type="protein sequence ID" value="KAL3807566.1"/>
    <property type="molecule type" value="Genomic_DNA"/>
</dbReference>
<feature type="region of interest" description="Disordered" evidence="8">
    <location>
        <begin position="68"/>
        <end position="102"/>
    </location>
</feature>
<organism evidence="10 11">
    <name type="scientific">Cyclostephanos tholiformis</name>
    <dbReference type="NCBI Taxonomy" id="382380"/>
    <lineage>
        <taxon>Eukaryota</taxon>
        <taxon>Sar</taxon>
        <taxon>Stramenopiles</taxon>
        <taxon>Ochrophyta</taxon>
        <taxon>Bacillariophyta</taxon>
        <taxon>Coscinodiscophyceae</taxon>
        <taxon>Thalassiosirophycidae</taxon>
        <taxon>Stephanodiscales</taxon>
        <taxon>Stephanodiscaceae</taxon>
        <taxon>Cyclostephanos</taxon>
    </lineage>
</organism>
<evidence type="ECO:0000256" key="5">
    <source>
        <dbReference type="ARBA" id="ARBA00022692"/>
    </source>
</evidence>
<feature type="compositionally biased region" description="Low complexity" evidence="8">
    <location>
        <begin position="366"/>
        <end position="376"/>
    </location>
</feature>
<evidence type="ECO:0000256" key="3">
    <source>
        <dbReference type="ARBA" id="ARBA00022676"/>
    </source>
</evidence>
<dbReference type="GO" id="GO:0016757">
    <property type="term" value="F:glycosyltransferase activity"/>
    <property type="evidence" value="ECO:0007669"/>
    <property type="project" value="UniProtKB-KW"/>
</dbReference>
<feature type="transmembrane region" description="Helical" evidence="9">
    <location>
        <begin position="32"/>
        <end position="56"/>
    </location>
</feature>
<keyword evidence="4" id="KW-0808">Transferase</keyword>
<evidence type="ECO:0000256" key="8">
    <source>
        <dbReference type="SAM" id="MobiDB-lite"/>
    </source>
</evidence>
<protein>
    <recommendedName>
        <fullName evidence="12">Glycosyltransferase family 92 protein</fullName>
    </recommendedName>
</protein>
<dbReference type="Proteomes" id="UP001530377">
    <property type="component" value="Unassembled WGS sequence"/>
</dbReference>
<proteinExistence type="inferred from homology"/>
<dbReference type="AlphaFoldDB" id="A0ABD3RBN7"/>
<comment type="caution">
    <text evidence="10">The sequence shown here is derived from an EMBL/GenBank/DDBJ whole genome shotgun (WGS) entry which is preliminary data.</text>
</comment>
<comment type="similarity">
    <text evidence="2">Belongs to the glycosyltransferase 92 family.</text>
</comment>
<evidence type="ECO:0000313" key="10">
    <source>
        <dbReference type="EMBL" id="KAL3807566.1"/>
    </source>
</evidence>
<evidence type="ECO:0000256" key="4">
    <source>
        <dbReference type="ARBA" id="ARBA00022679"/>
    </source>
</evidence>
<feature type="compositionally biased region" description="Basic and acidic residues" evidence="8">
    <location>
        <begin position="87"/>
        <end position="97"/>
    </location>
</feature>
<dbReference type="PANTHER" id="PTHR21461">
    <property type="entry name" value="GLYCOSYLTRANSFERASE FAMILY 92 PROTEIN"/>
    <property type="match status" value="1"/>
</dbReference>
<keyword evidence="11" id="KW-1185">Reference proteome</keyword>
<evidence type="ECO:0000313" key="11">
    <source>
        <dbReference type="Proteomes" id="UP001530377"/>
    </source>
</evidence>